<dbReference type="PANTHER" id="PTHR43022:SF1">
    <property type="entry name" value="PROTEIN SMF"/>
    <property type="match status" value="1"/>
</dbReference>
<evidence type="ECO:0000259" key="3">
    <source>
        <dbReference type="Pfam" id="PF17782"/>
    </source>
</evidence>
<dbReference type="InterPro" id="IPR041614">
    <property type="entry name" value="DprA_WH"/>
</dbReference>
<evidence type="ECO:0000313" key="4">
    <source>
        <dbReference type="EMBL" id="GAA0734931.1"/>
    </source>
</evidence>
<protein>
    <submittedName>
        <fullName evidence="4">DNA-processing protein DprA</fullName>
    </submittedName>
</protein>
<dbReference type="Gene3D" id="1.10.10.10">
    <property type="entry name" value="Winged helix-like DNA-binding domain superfamily/Winged helix DNA-binding domain"/>
    <property type="match status" value="1"/>
</dbReference>
<dbReference type="EMBL" id="BAAACG010000006">
    <property type="protein sequence ID" value="GAA0734931.1"/>
    <property type="molecule type" value="Genomic_DNA"/>
</dbReference>
<sequence length="360" mass="40623">MELNLWYSSAKIPNSIKVQLLKNYKSLNNIFKIIFDNPIKTPDNLLNSKVVNLLKKAWDVDKIKKLKEKALDKDVNVVNFNDDLYPKKLKSYEDSPSVLFYRGNIKALENTKSAGIVGSRNCTVYGIKAAKLISEILTKNNISIISGMARGIDYYGHINCIKNNGFTCAVLGCGIDIVYPKENKKLYDILCNDGCIVSEFLLGTPPYAYNFPRRNRIISGLSDILIVVEAGKKSGSLITAGLALEQGKDVLVVPGSIFSGQSIGANKLIKDGAYVFTEEKDLFDLLNIEEYSFMKKDKEKKYNDKSIEGKIFKYINDNPIHIDDIIRLVNIDIKQLYEVLFELQLREQIICLPGNYYVKS</sequence>
<organism evidence="4 5">
    <name type="scientific">Clostridium oceanicum</name>
    <dbReference type="NCBI Taxonomy" id="1543"/>
    <lineage>
        <taxon>Bacteria</taxon>
        <taxon>Bacillati</taxon>
        <taxon>Bacillota</taxon>
        <taxon>Clostridia</taxon>
        <taxon>Eubacteriales</taxon>
        <taxon>Clostridiaceae</taxon>
        <taxon>Clostridium</taxon>
    </lineage>
</organism>
<reference evidence="5" key="1">
    <citation type="journal article" date="2019" name="Int. J. Syst. Evol. Microbiol.">
        <title>The Global Catalogue of Microorganisms (GCM) 10K type strain sequencing project: providing services to taxonomists for standard genome sequencing and annotation.</title>
        <authorList>
            <consortium name="The Broad Institute Genomics Platform"/>
            <consortium name="The Broad Institute Genome Sequencing Center for Infectious Disease"/>
            <person name="Wu L."/>
            <person name="Ma J."/>
        </authorList>
    </citation>
    <scope>NUCLEOTIDE SEQUENCE [LARGE SCALE GENOMIC DNA]</scope>
    <source>
        <strain evidence="5">JCM 1407</strain>
    </source>
</reference>
<feature type="domain" description="DprA winged helix" evidence="3">
    <location>
        <begin position="305"/>
        <end position="355"/>
    </location>
</feature>
<evidence type="ECO:0000313" key="5">
    <source>
        <dbReference type="Proteomes" id="UP001501510"/>
    </source>
</evidence>
<dbReference type="InterPro" id="IPR057666">
    <property type="entry name" value="DrpA_SLOG"/>
</dbReference>
<name>A0ABP3UJZ1_9CLOT</name>
<comment type="caution">
    <text evidence="4">The sequence shown here is derived from an EMBL/GenBank/DDBJ whole genome shotgun (WGS) entry which is preliminary data.</text>
</comment>
<dbReference type="Pfam" id="PF02481">
    <property type="entry name" value="DNA_processg_A"/>
    <property type="match status" value="1"/>
</dbReference>
<dbReference type="PANTHER" id="PTHR43022">
    <property type="entry name" value="PROTEIN SMF"/>
    <property type="match status" value="1"/>
</dbReference>
<dbReference type="RefSeq" id="WP_343759083.1">
    <property type="nucleotide sequence ID" value="NZ_BAAACG010000006.1"/>
</dbReference>
<dbReference type="Pfam" id="PF17782">
    <property type="entry name" value="WHD_DprA"/>
    <property type="match status" value="1"/>
</dbReference>
<gene>
    <name evidence="4" type="primary">dprA</name>
    <name evidence="4" type="ORF">GCM10008906_07790</name>
</gene>
<dbReference type="SUPFAM" id="SSF102405">
    <property type="entry name" value="MCP/YpsA-like"/>
    <property type="match status" value="1"/>
</dbReference>
<accession>A0ABP3UJZ1</accession>
<keyword evidence="5" id="KW-1185">Reference proteome</keyword>
<dbReference type="InterPro" id="IPR036388">
    <property type="entry name" value="WH-like_DNA-bd_sf"/>
</dbReference>
<dbReference type="InterPro" id="IPR003488">
    <property type="entry name" value="DprA"/>
</dbReference>
<evidence type="ECO:0000259" key="2">
    <source>
        <dbReference type="Pfam" id="PF02481"/>
    </source>
</evidence>
<dbReference type="Gene3D" id="3.40.50.450">
    <property type="match status" value="1"/>
</dbReference>
<comment type="similarity">
    <text evidence="1">Belongs to the DprA/Smf family.</text>
</comment>
<feature type="domain" description="Smf/DprA SLOG" evidence="2">
    <location>
        <begin position="77"/>
        <end position="286"/>
    </location>
</feature>
<dbReference type="NCBIfam" id="TIGR00732">
    <property type="entry name" value="dprA"/>
    <property type="match status" value="1"/>
</dbReference>
<evidence type="ECO:0000256" key="1">
    <source>
        <dbReference type="ARBA" id="ARBA00006525"/>
    </source>
</evidence>
<proteinExistence type="inferred from homology"/>
<dbReference type="Proteomes" id="UP001501510">
    <property type="component" value="Unassembled WGS sequence"/>
</dbReference>